<sequence length="264" mass="27447">MGLRILTAMVVLLVSTPAVAFAGSPVGATETPKANVYAIPDGTYHYLHVGDTFTAMVSVRNKGPADAPRVLFTEPGGNGFTFVGWINCEPVGGGQCETALASGATRRVGARLKLTSRTPLEPALGFSVEGVIDPGFVDNHVDFIICVYESGICTRDLPGSASNRFPTAKPTRPTVTKTTPAQRPTVVSTATPSPRSTHTPTASASPSVPPSSAAASMVPAATRGPARTSWATLVGAVAIPPVLLLAGALGWWLRRRRGTPPRHT</sequence>
<proteinExistence type="predicted"/>
<feature type="compositionally biased region" description="Low complexity" evidence="1">
    <location>
        <begin position="166"/>
        <end position="181"/>
    </location>
</feature>
<keyword evidence="2" id="KW-0472">Membrane</keyword>
<keyword evidence="5" id="KW-1185">Reference proteome</keyword>
<evidence type="ECO:0000256" key="1">
    <source>
        <dbReference type="SAM" id="MobiDB-lite"/>
    </source>
</evidence>
<protein>
    <recommendedName>
        <fullName evidence="6">DUF11 domain-containing protein</fullName>
    </recommendedName>
</protein>
<evidence type="ECO:0000313" key="4">
    <source>
        <dbReference type="EMBL" id="GAA1812937.1"/>
    </source>
</evidence>
<dbReference type="EMBL" id="BAAALT010000121">
    <property type="protein sequence ID" value="GAA1812937.1"/>
    <property type="molecule type" value="Genomic_DNA"/>
</dbReference>
<keyword evidence="3" id="KW-0732">Signal</keyword>
<feature type="region of interest" description="Disordered" evidence="1">
    <location>
        <begin position="159"/>
        <end position="220"/>
    </location>
</feature>
<feature type="compositionally biased region" description="Low complexity" evidence="1">
    <location>
        <begin position="188"/>
        <end position="220"/>
    </location>
</feature>
<name>A0ABP4YH29_9ACTN</name>
<accession>A0ABP4YH29</accession>
<evidence type="ECO:0000313" key="5">
    <source>
        <dbReference type="Proteomes" id="UP001500218"/>
    </source>
</evidence>
<dbReference type="Proteomes" id="UP001500218">
    <property type="component" value="Unassembled WGS sequence"/>
</dbReference>
<evidence type="ECO:0000256" key="2">
    <source>
        <dbReference type="SAM" id="Phobius"/>
    </source>
</evidence>
<feature type="transmembrane region" description="Helical" evidence="2">
    <location>
        <begin position="230"/>
        <end position="253"/>
    </location>
</feature>
<organism evidence="4 5">
    <name type="scientific">Luedemannella flava</name>
    <dbReference type="NCBI Taxonomy" id="349316"/>
    <lineage>
        <taxon>Bacteria</taxon>
        <taxon>Bacillati</taxon>
        <taxon>Actinomycetota</taxon>
        <taxon>Actinomycetes</taxon>
        <taxon>Micromonosporales</taxon>
        <taxon>Micromonosporaceae</taxon>
        <taxon>Luedemannella</taxon>
    </lineage>
</organism>
<gene>
    <name evidence="4" type="ORF">GCM10009682_37630</name>
</gene>
<evidence type="ECO:0000256" key="3">
    <source>
        <dbReference type="SAM" id="SignalP"/>
    </source>
</evidence>
<feature type="chain" id="PRO_5047440510" description="DUF11 domain-containing protein" evidence="3">
    <location>
        <begin position="21"/>
        <end position="264"/>
    </location>
</feature>
<feature type="signal peptide" evidence="3">
    <location>
        <begin position="1"/>
        <end position="20"/>
    </location>
</feature>
<comment type="caution">
    <text evidence="4">The sequence shown here is derived from an EMBL/GenBank/DDBJ whole genome shotgun (WGS) entry which is preliminary data.</text>
</comment>
<keyword evidence="2" id="KW-0812">Transmembrane</keyword>
<keyword evidence="2" id="KW-1133">Transmembrane helix</keyword>
<evidence type="ECO:0008006" key="6">
    <source>
        <dbReference type="Google" id="ProtNLM"/>
    </source>
</evidence>
<reference evidence="5" key="1">
    <citation type="journal article" date="2019" name="Int. J. Syst. Evol. Microbiol.">
        <title>The Global Catalogue of Microorganisms (GCM) 10K type strain sequencing project: providing services to taxonomists for standard genome sequencing and annotation.</title>
        <authorList>
            <consortium name="The Broad Institute Genomics Platform"/>
            <consortium name="The Broad Institute Genome Sequencing Center for Infectious Disease"/>
            <person name="Wu L."/>
            <person name="Ma J."/>
        </authorList>
    </citation>
    <scope>NUCLEOTIDE SEQUENCE [LARGE SCALE GENOMIC DNA]</scope>
    <source>
        <strain evidence="5">JCM 13250</strain>
    </source>
</reference>